<evidence type="ECO:0000256" key="3">
    <source>
        <dbReference type="ARBA" id="ARBA00022500"/>
    </source>
</evidence>
<dbReference type="Proteomes" id="UP000677234">
    <property type="component" value="Chromosome"/>
</dbReference>
<feature type="domain" description="HAMP" evidence="13">
    <location>
        <begin position="331"/>
        <end position="383"/>
    </location>
</feature>
<evidence type="ECO:0000256" key="10">
    <source>
        <dbReference type="SAM" id="Coils"/>
    </source>
</evidence>
<keyword evidence="10" id="KW-0175">Coiled coil</keyword>
<keyword evidence="2" id="KW-1003">Cell membrane</keyword>
<evidence type="ECO:0000313" key="15">
    <source>
        <dbReference type="EMBL" id="QUO39919.1"/>
    </source>
</evidence>
<evidence type="ECO:0000256" key="11">
    <source>
        <dbReference type="SAM" id="Phobius"/>
    </source>
</evidence>
<dbReference type="CDD" id="cd11386">
    <property type="entry name" value="MCP_signal"/>
    <property type="match status" value="1"/>
</dbReference>
<dbReference type="SMART" id="SM00304">
    <property type="entry name" value="HAMP"/>
    <property type="match status" value="1"/>
</dbReference>
<evidence type="ECO:0000256" key="4">
    <source>
        <dbReference type="ARBA" id="ARBA00022692"/>
    </source>
</evidence>
<keyword evidence="6 11" id="KW-0472">Membrane</keyword>
<dbReference type="RefSeq" id="WP_198826474.1">
    <property type="nucleotide sequence ID" value="NZ_CP066308.1"/>
</dbReference>
<comment type="subcellular location">
    <subcellularLocation>
        <location evidence="1">Cell membrane</location>
        <topology evidence="1">Multi-pass membrane protein</topology>
    </subcellularLocation>
</comment>
<dbReference type="CDD" id="cd12912">
    <property type="entry name" value="PDC2_MCP_like"/>
    <property type="match status" value="1"/>
</dbReference>
<feature type="domain" description="Methyl-accepting transducer" evidence="12">
    <location>
        <begin position="402"/>
        <end position="638"/>
    </location>
</feature>
<keyword evidence="4 11" id="KW-0812">Transmembrane</keyword>
<gene>
    <name evidence="14" type="ORF">JD108_12890</name>
    <name evidence="15" type="ORF">KDJ56_12835</name>
</gene>
<evidence type="ECO:0000256" key="7">
    <source>
        <dbReference type="ARBA" id="ARBA00023224"/>
    </source>
</evidence>
<dbReference type="GO" id="GO:0006935">
    <property type="term" value="P:chemotaxis"/>
    <property type="evidence" value="ECO:0007669"/>
    <property type="project" value="UniProtKB-KW"/>
</dbReference>
<name>A0A7T5JMB2_9BACL</name>
<feature type="transmembrane region" description="Helical" evidence="11">
    <location>
        <begin position="39"/>
        <end position="59"/>
    </location>
</feature>
<feature type="coiled-coil region" evidence="10">
    <location>
        <begin position="655"/>
        <end position="682"/>
    </location>
</feature>
<dbReference type="Pfam" id="PF02743">
    <property type="entry name" value="dCache_1"/>
    <property type="match status" value="1"/>
</dbReference>
<accession>A0A7T5JMB2</accession>
<dbReference type="PANTHER" id="PTHR32089:SF112">
    <property type="entry name" value="LYSOZYME-LIKE PROTEIN-RELATED"/>
    <property type="match status" value="1"/>
</dbReference>
<dbReference type="PANTHER" id="PTHR32089">
    <property type="entry name" value="METHYL-ACCEPTING CHEMOTAXIS PROTEIN MCPB"/>
    <property type="match status" value="1"/>
</dbReference>
<protein>
    <submittedName>
        <fullName evidence="14">Methyl-accepting chemotaxis protein</fullName>
    </submittedName>
</protein>
<sequence length="688" mass="75125">MRRIRLPRFGQKDQSAPRTLSRAADFITRNLQGSLAKKMIAFGIILVIIIIGALQYIALSFSKNTLIGITSSQAKMLAEQYAGSMEDWIEDVKASSLETASKRVMTTELEPLIMEQFRLLRQSHKEVSKVYLVDSNTGNSIFSLTGKNEIDFKQKQYMQQALSAKGPVFSDEEVELGTERSFIYLATPIGEKNEDTSRILIVGFQIDPLLNKTAEIPFMQNGHAFIVRPDGLVVAHKDPAQNNQLSLAENRDYADLLELVNTHQSQSLEYEADGVNSFAALAPIPSLGWSLVLTTASSEVYGALSGMGYTFALISIPIIVLAAWSIWWFAMRIRKSLLAIARDMEKIGSGHFDVRVEVKGRDELALVGQKMNEMATELRKLVAHVQGQANRLHTAAEELNLSAQQNTGAIHSITENISMISERVSQQTREVLAAATTVSEISQGVEQVAVAAEATTRATSSTFERAQDGMKLVKNVITTVRQATGEVERTAEQMHGLRERARQITSIVEMISSIASQTNLLALNAAIEAARAGDAGRGFSVVASEVRKLAEESSSFSERIASIAHSINDEAMDMSKHMDDIVAMVSSGLQSVETVGTAFQHIVADIQSAAEQSESMSAASEEMAAGNQVVTSSMQRLSAVSDEINQSLGGVVTTVDEQLHAIARISDNVEELKQLADELAENVRKFVI</sequence>
<dbReference type="Pfam" id="PF00015">
    <property type="entry name" value="MCPsignal"/>
    <property type="match status" value="1"/>
</dbReference>
<evidence type="ECO:0000256" key="8">
    <source>
        <dbReference type="ARBA" id="ARBA00029447"/>
    </source>
</evidence>
<dbReference type="GO" id="GO:0005886">
    <property type="term" value="C:plasma membrane"/>
    <property type="evidence" value="ECO:0007669"/>
    <property type="project" value="UniProtKB-SubCell"/>
</dbReference>
<dbReference type="Proteomes" id="UP000595847">
    <property type="component" value="Chromosome"/>
</dbReference>
<dbReference type="Pfam" id="PF00672">
    <property type="entry name" value="HAMP"/>
    <property type="match status" value="1"/>
</dbReference>
<dbReference type="GO" id="GO:0007165">
    <property type="term" value="P:signal transduction"/>
    <property type="evidence" value="ECO:0007669"/>
    <property type="project" value="UniProtKB-KW"/>
</dbReference>
<comment type="similarity">
    <text evidence="8">Belongs to the methyl-accepting chemotaxis (MCP) protein family.</text>
</comment>
<dbReference type="PROSITE" id="PS50111">
    <property type="entry name" value="CHEMOTAXIS_TRANSDUC_2"/>
    <property type="match status" value="1"/>
</dbReference>
<dbReference type="SUPFAM" id="SSF58104">
    <property type="entry name" value="Methyl-accepting chemotaxis protein (MCP) signaling domain"/>
    <property type="match status" value="1"/>
</dbReference>
<keyword evidence="5 11" id="KW-1133">Transmembrane helix</keyword>
<dbReference type="Gene3D" id="1.10.287.950">
    <property type="entry name" value="Methyl-accepting chemotaxis protein"/>
    <property type="match status" value="1"/>
</dbReference>
<dbReference type="AlphaFoldDB" id="A0A7T5JMB2"/>
<dbReference type="Gene3D" id="3.30.450.20">
    <property type="entry name" value="PAS domain"/>
    <property type="match status" value="1"/>
</dbReference>
<evidence type="ECO:0000256" key="5">
    <source>
        <dbReference type="ARBA" id="ARBA00022989"/>
    </source>
</evidence>
<keyword evidence="7 9" id="KW-0807">Transducer</keyword>
<dbReference type="SMART" id="SM00283">
    <property type="entry name" value="MA"/>
    <property type="match status" value="1"/>
</dbReference>
<keyword evidence="3" id="KW-0145">Chemotaxis</keyword>
<keyword evidence="17" id="KW-1185">Reference proteome</keyword>
<evidence type="ECO:0000256" key="6">
    <source>
        <dbReference type="ARBA" id="ARBA00023136"/>
    </source>
</evidence>
<dbReference type="KEGG" id="bcop:JD108_12890"/>
<dbReference type="EMBL" id="CP066308">
    <property type="protein sequence ID" value="QQE72841.1"/>
    <property type="molecule type" value="Genomic_DNA"/>
</dbReference>
<evidence type="ECO:0000259" key="12">
    <source>
        <dbReference type="PROSITE" id="PS50111"/>
    </source>
</evidence>
<dbReference type="CDD" id="cd06225">
    <property type="entry name" value="HAMP"/>
    <property type="match status" value="1"/>
</dbReference>
<dbReference type="InterPro" id="IPR004089">
    <property type="entry name" value="MCPsignal_dom"/>
</dbReference>
<organism evidence="14 16">
    <name type="scientific">Brevibacillus composti</name>
    <dbReference type="NCBI Taxonomy" id="2796470"/>
    <lineage>
        <taxon>Bacteria</taxon>
        <taxon>Bacillati</taxon>
        <taxon>Bacillota</taxon>
        <taxon>Bacilli</taxon>
        <taxon>Bacillales</taxon>
        <taxon>Paenibacillaceae</taxon>
        <taxon>Brevibacillus</taxon>
    </lineage>
</organism>
<evidence type="ECO:0000259" key="13">
    <source>
        <dbReference type="PROSITE" id="PS50885"/>
    </source>
</evidence>
<dbReference type="PROSITE" id="PS50885">
    <property type="entry name" value="HAMP"/>
    <property type="match status" value="1"/>
</dbReference>
<dbReference type="InterPro" id="IPR003660">
    <property type="entry name" value="HAMP_dom"/>
</dbReference>
<evidence type="ECO:0000256" key="9">
    <source>
        <dbReference type="PROSITE-ProRule" id="PRU00284"/>
    </source>
</evidence>
<feature type="transmembrane region" description="Helical" evidence="11">
    <location>
        <begin position="307"/>
        <end position="330"/>
    </location>
</feature>
<reference evidence="14 16" key="1">
    <citation type="submission" date="2020-12" db="EMBL/GenBank/DDBJ databases">
        <title>strain FJAT-54423T represents a novel species of the genus Brevibacillus.</title>
        <authorList>
            <person name="Tang R."/>
        </authorList>
    </citation>
    <scope>NUCLEOTIDE SEQUENCE [LARGE SCALE GENOMIC DNA]</scope>
    <source>
        <strain evidence="14 16">FJAT-54423</strain>
    </source>
</reference>
<evidence type="ECO:0000256" key="2">
    <source>
        <dbReference type="ARBA" id="ARBA00022475"/>
    </source>
</evidence>
<dbReference type="EMBL" id="CP073708">
    <property type="protein sequence ID" value="QUO39919.1"/>
    <property type="molecule type" value="Genomic_DNA"/>
</dbReference>
<evidence type="ECO:0000313" key="16">
    <source>
        <dbReference type="Proteomes" id="UP000595847"/>
    </source>
</evidence>
<evidence type="ECO:0000313" key="17">
    <source>
        <dbReference type="Proteomes" id="UP000677234"/>
    </source>
</evidence>
<proteinExistence type="inferred from homology"/>
<evidence type="ECO:0000256" key="1">
    <source>
        <dbReference type="ARBA" id="ARBA00004651"/>
    </source>
</evidence>
<evidence type="ECO:0000313" key="14">
    <source>
        <dbReference type="EMBL" id="QQE72841.1"/>
    </source>
</evidence>
<reference evidence="15" key="2">
    <citation type="submission" date="2021-04" db="EMBL/GenBank/DDBJ databases">
        <title>Brevibacillus composti FJAT-54423, complete genome.</title>
        <authorList>
            <person name="Tang R."/>
        </authorList>
    </citation>
    <scope>NUCLEOTIDE SEQUENCE</scope>
    <source>
        <strain evidence="15">FJAT-54424</strain>
    </source>
</reference>
<dbReference type="InterPro" id="IPR033479">
    <property type="entry name" value="dCache_1"/>
</dbReference>